<evidence type="ECO:0000313" key="2">
    <source>
        <dbReference type="Proteomes" id="UP000737113"/>
    </source>
</evidence>
<evidence type="ECO:0000313" key="1">
    <source>
        <dbReference type="EMBL" id="NMH63677.1"/>
    </source>
</evidence>
<keyword evidence="2" id="KW-1185">Reference proteome</keyword>
<sequence>MSNLDALEMPASIESLQFKFINSFEPTNIYWDKGSGAKMDGAFWRPAPPQGYFILGDYCQGNYLQPSGQVLVVKDDGSGLLAKPVSYKQIWGDKKSGANEDGSIWMPEAPDGYTALGGVAQRGYTTPNLSNYRCVRNDLLTLGSAGELIWNDQKSGATEDISIWKIQSPGSSTPGTFFPQGNYNPVSSPVYVFKALS</sequence>
<dbReference type="PANTHER" id="PTHR48219">
    <property type="entry name" value="VACUOLAR PROTEIN SORTING-ASSOCIATED PROTEIN 62-RELATED"/>
    <property type="match status" value="1"/>
</dbReference>
<comment type="caution">
    <text evidence="1">The sequence shown here is derived from an EMBL/GenBank/DDBJ whole genome shotgun (WGS) entry which is preliminary data.</text>
</comment>
<gene>
    <name evidence="1" type="ORF">HC757_00565</name>
</gene>
<organism evidence="1 2">
    <name type="scientific">Shewanella salipaludis</name>
    <dbReference type="NCBI Taxonomy" id="2723052"/>
    <lineage>
        <taxon>Bacteria</taxon>
        <taxon>Pseudomonadati</taxon>
        <taxon>Pseudomonadota</taxon>
        <taxon>Gammaproteobacteria</taxon>
        <taxon>Alteromonadales</taxon>
        <taxon>Shewanellaceae</taxon>
        <taxon>Shewanella</taxon>
    </lineage>
</organism>
<name>A0A972FW28_9GAMM</name>
<protein>
    <submittedName>
        <fullName evidence="1">Vps62-related protein</fullName>
    </submittedName>
</protein>
<reference evidence="1" key="1">
    <citation type="submission" date="2020-04" db="EMBL/GenBank/DDBJ databases">
        <title>Description of Shewanella salipaludis sp. nov., isolated from a salt marsh.</title>
        <authorList>
            <person name="Park S."/>
            <person name="Yoon J.-H."/>
        </authorList>
    </citation>
    <scope>NUCLEOTIDE SEQUENCE</scope>
    <source>
        <strain evidence="1">SHSM-M6</strain>
    </source>
</reference>
<dbReference type="EMBL" id="JAAXYH010000001">
    <property type="protein sequence ID" value="NMH63677.1"/>
    <property type="molecule type" value="Genomic_DNA"/>
</dbReference>
<dbReference type="PANTHER" id="PTHR48219:SF2">
    <property type="entry name" value="VACUOLAR PROTEIN SORTING-ASSOCIATED PROTEIN 62"/>
    <property type="match status" value="1"/>
</dbReference>
<dbReference type="Proteomes" id="UP000737113">
    <property type="component" value="Unassembled WGS sequence"/>
</dbReference>
<dbReference type="InterPro" id="IPR009291">
    <property type="entry name" value="Vps62"/>
</dbReference>
<dbReference type="AlphaFoldDB" id="A0A972FW28"/>
<accession>A0A972FW28</accession>
<dbReference type="RefSeq" id="WP_169562319.1">
    <property type="nucleotide sequence ID" value="NZ_JAAXYH010000001.1"/>
</dbReference>
<proteinExistence type="predicted"/>
<dbReference type="Pfam" id="PF06101">
    <property type="entry name" value="Vps62"/>
    <property type="match status" value="1"/>
</dbReference>